<dbReference type="Proteomes" id="UP001174677">
    <property type="component" value="Chromosome 13"/>
</dbReference>
<keyword evidence="7" id="KW-1185">Reference proteome</keyword>
<protein>
    <recommendedName>
        <fullName evidence="8">FRIGIDA-like protein</fullName>
    </recommendedName>
</protein>
<name>A0ABQ9L7H0_HEVBR</name>
<evidence type="ECO:0000256" key="5">
    <source>
        <dbReference type="SAM" id="MobiDB-lite"/>
    </source>
</evidence>
<dbReference type="EMBL" id="JARPOI010000013">
    <property type="protein sequence ID" value="KAJ9162551.1"/>
    <property type="molecule type" value="Genomic_DNA"/>
</dbReference>
<evidence type="ECO:0000256" key="3">
    <source>
        <dbReference type="ARBA" id="ARBA00022701"/>
    </source>
</evidence>
<feature type="region of interest" description="Disordered" evidence="5">
    <location>
        <begin position="157"/>
        <end position="178"/>
    </location>
</feature>
<accession>A0ABQ9L7H0</accession>
<evidence type="ECO:0000256" key="2">
    <source>
        <dbReference type="ARBA" id="ARBA00006187"/>
    </source>
</evidence>
<evidence type="ECO:0000256" key="1">
    <source>
        <dbReference type="ARBA" id="ARBA00004245"/>
    </source>
</evidence>
<evidence type="ECO:0000313" key="6">
    <source>
        <dbReference type="EMBL" id="KAJ9162551.1"/>
    </source>
</evidence>
<keyword evidence="3" id="KW-0493">Microtubule</keyword>
<organism evidence="6 7">
    <name type="scientific">Hevea brasiliensis</name>
    <name type="common">Para rubber tree</name>
    <name type="synonym">Siphonia brasiliensis</name>
    <dbReference type="NCBI Taxonomy" id="3981"/>
    <lineage>
        <taxon>Eukaryota</taxon>
        <taxon>Viridiplantae</taxon>
        <taxon>Streptophyta</taxon>
        <taxon>Embryophyta</taxon>
        <taxon>Tracheophyta</taxon>
        <taxon>Spermatophyta</taxon>
        <taxon>Magnoliopsida</taxon>
        <taxon>eudicotyledons</taxon>
        <taxon>Gunneridae</taxon>
        <taxon>Pentapetalae</taxon>
        <taxon>rosids</taxon>
        <taxon>fabids</taxon>
        <taxon>Malpighiales</taxon>
        <taxon>Euphorbiaceae</taxon>
        <taxon>Crotonoideae</taxon>
        <taxon>Micrandreae</taxon>
        <taxon>Hevea</taxon>
    </lineage>
</organism>
<keyword evidence="4" id="KW-0963">Cytoplasm</keyword>
<dbReference type="PANTHER" id="PTHR19321">
    <property type="entry name" value="PROTEIN REGULATOR OF CYTOKINESIS 1 PRC1-RELATED"/>
    <property type="match status" value="1"/>
</dbReference>
<evidence type="ECO:0008006" key="8">
    <source>
        <dbReference type="Google" id="ProtNLM"/>
    </source>
</evidence>
<dbReference type="PANTHER" id="PTHR19321:SF7">
    <property type="entry name" value="65-KDA MICROTUBULE-ASSOCIATED PROTEIN 3"/>
    <property type="match status" value="1"/>
</dbReference>
<comment type="caution">
    <text evidence="6">The sequence shown here is derived from an EMBL/GenBank/DDBJ whole genome shotgun (WGS) entry which is preliminary data.</text>
</comment>
<evidence type="ECO:0000256" key="4">
    <source>
        <dbReference type="ARBA" id="ARBA00023212"/>
    </source>
</evidence>
<sequence length="272" mass="30710">MNDLVMKKRSELEEICRKMHTIPEVDTVIDYAMEAIKSAFSMKEILEKVEKRLTACEEECQLEEYNRLSRGTHLTLKRAENACMVEALALKTIAWEKEMGIEFFFDGVISERKKLINIAKIGYLAGWLLVTRMSAICRRVLDIVGLLAKRNSFRTSNAHEPDSPMLRKRFSPISSTGSSKANILENEITGHTKTCERTLAANDYPLLRTPKALSISMPTTPSTLFVPMQTVMTPGPQPVSYGASPVEEVPEQIEYSFEVVVMSQELIAFFCC</sequence>
<comment type="similarity">
    <text evidence="2">Belongs to the MAP65/ASE1 family.</text>
</comment>
<proteinExistence type="inferred from homology"/>
<keyword evidence="4" id="KW-0206">Cytoskeleton</keyword>
<evidence type="ECO:0000313" key="7">
    <source>
        <dbReference type="Proteomes" id="UP001174677"/>
    </source>
</evidence>
<comment type="subcellular location">
    <subcellularLocation>
        <location evidence="1">Cytoplasm</location>
        <location evidence="1">Cytoskeleton</location>
    </subcellularLocation>
</comment>
<dbReference type="InterPro" id="IPR007145">
    <property type="entry name" value="MAP65_Ase1_PRC1"/>
</dbReference>
<reference evidence="6" key="1">
    <citation type="journal article" date="2023" name="Plant Biotechnol. J.">
        <title>Chromosome-level wild Hevea brasiliensis genome provides new tools for genomic-assisted breeding and valuable loci to elevate rubber yield.</title>
        <authorList>
            <person name="Cheng H."/>
            <person name="Song X."/>
            <person name="Hu Y."/>
            <person name="Wu T."/>
            <person name="Yang Q."/>
            <person name="An Z."/>
            <person name="Feng S."/>
            <person name="Deng Z."/>
            <person name="Wu W."/>
            <person name="Zeng X."/>
            <person name="Tu M."/>
            <person name="Wang X."/>
            <person name="Huang H."/>
        </authorList>
    </citation>
    <scope>NUCLEOTIDE SEQUENCE</scope>
    <source>
        <strain evidence="6">MT/VB/25A 57/8</strain>
    </source>
</reference>
<gene>
    <name evidence="6" type="ORF">P3X46_022315</name>
</gene>
<dbReference type="Gene3D" id="1.20.58.1520">
    <property type="match status" value="1"/>
</dbReference>